<comment type="caution">
    <text evidence="2">The sequence shown here is derived from an EMBL/GenBank/DDBJ whole genome shotgun (WGS) entry which is preliminary data.</text>
</comment>
<accession>A0ABM9N570</accession>
<dbReference type="EMBL" id="CAWVOH010000002">
    <property type="protein sequence ID" value="CAK8054329.1"/>
    <property type="molecule type" value="Genomic_DNA"/>
</dbReference>
<feature type="transmembrane region" description="Helical" evidence="1">
    <location>
        <begin position="12"/>
        <end position="30"/>
    </location>
</feature>
<name>A0ABM9N570_9LACO</name>
<dbReference type="Proteomes" id="UP001314241">
    <property type="component" value="Unassembled WGS sequence"/>
</dbReference>
<reference evidence="2 3" key="1">
    <citation type="submission" date="2024-01" db="EMBL/GenBank/DDBJ databases">
        <authorList>
            <person name="Botero Cardona J."/>
        </authorList>
    </citation>
    <scope>NUCLEOTIDE SEQUENCE [LARGE SCALE GENOMIC DNA]</scope>
    <source>
        <strain evidence="2 3">LMG 33000</strain>
    </source>
</reference>
<evidence type="ECO:0000313" key="3">
    <source>
        <dbReference type="Proteomes" id="UP001314241"/>
    </source>
</evidence>
<feature type="transmembrane region" description="Helical" evidence="1">
    <location>
        <begin position="42"/>
        <end position="58"/>
    </location>
</feature>
<keyword evidence="1" id="KW-0472">Membrane</keyword>
<gene>
    <name evidence="2" type="ORF">R54876_GBNLAHCA_00893</name>
</gene>
<proteinExistence type="predicted"/>
<dbReference type="RefSeq" id="WP_349641882.1">
    <property type="nucleotide sequence ID" value="NZ_CAWVOH010000002.1"/>
</dbReference>
<evidence type="ECO:0000313" key="2">
    <source>
        <dbReference type="EMBL" id="CAK8054329.1"/>
    </source>
</evidence>
<evidence type="ECO:0000256" key="1">
    <source>
        <dbReference type="SAM" id="Phobius"/>
    </source>
</evidence>
<organism evidence="2 3">
    <name type="scientific">Eupransor demetentiae</name>
    <dbReference type="NCBI Taxonomy" id="3109584"/>
    <lineage>
        <taxon>Bacteria</taxon>
        <taxon>Bacillati</taxon>
        <taxon>Bacillota</taxon>
        <taxon>Bacilli</taxon>
        <taxon>Lactobacillales</taxon>
        <taxon>Lactobacillaceae</taxon>
        <taxon>Eupransor</taxon>
    </lineage>
</organism>
<keyword evidence="1" id="KW-0812">Transmembrane</keyword>
<keyword evidence="3" id="KW-1185">Reference proteome</keyword>
<protein>
    <submittedName>
        <fullName evidence="2">Uncharacterized protein</fullName>
    </submittedName>
</protein>
<keyword evidence="1" id="KW-1133">Transmembrane helix</keyword>
<sequence>MIAILKDAFKEISLTVGYFFIAVLAISWVVPDFMMKVADQRNYLTVLFVLMFVSFIVYRSRKK</sequence>